<feature type="domain" description="Polyketide synthase dehydratase" evidence="1">
    <location>
        <begin position="116"/>
        <end position="208"/>
    </location>
</feature>
<evidence type="ECO:0000259" key="1">
    <source>
        <dbReference type="Pfam" id="PF14765"/>
    </source>
</evidence>
<dbReference type="InterPro" id="IPR049551">
    <property type="entry name" value="PKS_DH_C"/>
</dbReference>
<name>A0A7R9EEL6_9NEOP</name>
<proteinExistence type="predicted"/>
<evidence type="ECO:0000313" key="2">
    <source>
        <dbReference type="EMBL" id="CAD7431571.1"/>
    </source>
</evidence>
<gene>
    <name evidence="2" type="ORF">TMSB3V08_LOCUS8298</name>
</gene>
<organism evidence="2">
    <name type="scientific">Timema monikensis</name>
    <dbReference type="NCBI Taxonomy" id="170555"/>
    <lineage>
        <taxon>Eukaryota</taxon>
        <taxon>Metazoa</taxon>
        <taxon>Ecdysozoa</taxon>
        <taxon>Arthropoda</taxon>
        <taxon>Hexapoda</taxon>
        <taxon>Insecta</taxon>
        <taxon>Pterygota</taxon>
        <taxon>Neoptera</taxon>
        <taxon>Polyneoptera</taxon>
        <taxon>Phasmatodea</taxon>
        <taxon>Timematodea</taxon>
        <taxon>Timematoidea</taxon>
        <taxon>Timematidae</taxon>
        <taxon>Timema</taxon>
    </lineage>
</organism>
<dbReference type="EMBL" id="OB795037">
    <property type="protein sequence ID" value="CAD7431571.1"/>
    <property type="molecule type" value="Genomic_DNA"/>
</dbReference>
<dbReference type="Gene3D" id="3.10.129.110">
    <property type="entry name" value="Polyketide synthase dehydratase"/>
    <property type="match status" value="1"/>
</dbReference>
<dbReference type="Pfam" id="PF14765">
    <property type="entry name" value="PS-DH"/>
    <property type="match status" value="1"/>
</dbReference>
<dbReference type="AlphaFoldDB" id="A0A7R9EEL6"/>
<protein>
    <recommendedName>
        <fullName evidence="1">Polyketide synthase dehydratase domain-containing protein</fullName>
    </recommendedName>
</protein>
<reference evidence="2" key="1">
    <citation type="submission" date="2020-11" db="EMBL/GenBank/DDBJ databases">
        <authorList>
            <person name="Tran Van P."/>
        </authorList>
    </citation>
    <scope>NUCLEOTIDE SEQUENCE</scope>
</reference>
<sequence>MNSDDVTYSEVVISYVRTNNNTSGHIINPRTTASSEPRIKLCPLETAVILKANPMTMRRDASALQLSILIQKASGNFEIMLDSISLVLMGRIVLSENTKTEFNKSVAVSYENTYDLTSNDVYDEMENRGYQYQDQFRGILNAQVGDLGCISTIKWRNNWCSFIDSLIQVVLFNEGESSQDIYLPVDIQQVVIHPSLHAEPQDHSLCSGNLFHAVYVQLARFSLDNNDPSKGVKLNSAPALIKNKSTSKS</sequence>
<accession>A0A7R9EEL6</accession>
<dbReference type="InterPro" id="IPR042104">
    <property type="entry name" value="PKS_dehydratase_sf"/>
</dbReference>